<feature type="binding site" evidence="5">
    <location>
        <position position="129"/>
    </location>
    <ligand>
        <name>glyoxylate</name>
        <dbReference type="ChEBI" id="CHEBI:36655"/>
    </ligand>
</feature>
<dbReference type="SUPFAM" id="SSF51395">
    <property type="entry name" value="FMN-linked oxidoreductases"/>
    <property type="match status" value="1"/>
</dbReference>
<comment type="caution">
    <text evidence="7">The sequence shown here is derived from an EMBL/GenBank/DDBJ whole genome shotgun (WGS) entry which is preliminary data.</text>
</comment>
<comment type="cofactor">
    <cofactor evidence="1">
        <name>FMN</name>
        <dbReference type="ChEBI" id="CHEBI:58210"/>
    </cofactor>
</comment>
<gene>
    <name evidence="7" type="ORF">KSF_021560</name>
</gene>
<feature type="binding site" evidence="5">
    <location>
        <position position="127"/>
    </location>
    <ligand>
        <name>FMN</name>
        <dbReference type="ChEBI" id="CHEBI:58210"/>
    </ligand>
</feature>
<feature type="binding site" evidence="5">
    <location>
        <begin position="273"/>
        <end position="277"/>
    </location>
    <ligand>
        <name>FMN</name>
        <dbReference type="ChEBI" id="CHEBI:58210"/>
    </ligand>
</feature>
<feature type="binding site" evidence="5">
    <location>
        <position position="24"/>
    </location>
    <ligand>
        <name>glyoxylate</name>
        <dbReference type="ChEBI" id="CHEBI:36655"/>
    </ligand>
</feature>
<dbReference type="EMBL" id="BNJK01000001">
    <property type="protein sequence ID" value="GHO92108.1"/>
    <property type="molecule type" value="Genomic_DNA"/>
</dbReference>
<feature type="binding site" evidence="5">
    <location>
        <position position="240"/>
    </location>
    <ligand>
        <name>FMN</name>
        <dbReference type="ChEBI" id="CHEBI:58210"/>
    </ligand>
</feature>
<feature type="domain" description="FMN hydroxy acid dehydrogenase" evidence="6">
    <location>
        <begin position="1"/>
        <end position="346"/>
    </location>
</feature>
<keyword evidence="2" id="KW-0560">Oxidoreductase</keyword>
<evidence type="ECO:0000256" key="2">
    <source>
        <dbReference type="ARBA" id="ARBA00023002"/>
    </source>
</evidence>
<dbReference type="Gene3D" id="3.20.20.70">
    <property type="entry name" value="Aldolase class I"/>
    <property type="match status" value="1"/>
</dbReference>
<keyword evidence="5" id="KW-0285">Flavoprotein</keyword>
<organism evidence="7 8">
    <name type="scientific">Reticulibacter mediterranei</name>
    <dbReference type="NCBI Taxonomy" id="2778369"/>
    <lineage>
        <taxon>Bacteria</taxon>
        <taxon>Bacillati</taxon>
        <taxon>Chloroflexota</taxon>
        <taxon>Ktedonobacteria</taxon>
        <taxon>Ktedonobacterales</taxon>
        <taxon>Reticulibacteraceae</taxon>
        <taxon>Reticulibacter</taxon>
    </lineage>
</organism>
<feature type="active site" description="Proton acceptor" evidence="4">
    <location>
        <position position="242"/>
    </location>
</feature>
<dbReference type="Pfam" id="PF01070">
    <property type="entry name" value="FMN_dh"/>
    <property type="match status" value="1"/>
</dbReference>
<evidence type="ECO:0000313" key="7">
    <source>
        <dbReference type="EMBL" id="GHO92108.1"/>
    </source>
</evidence>
<evidence type="ECO:0000259" key="6">
    <source>
        <dbReference type="PROSITE" id="PS51349"/>
    </source>
</evidence>
<evidence type="ECO:0000313" key="8">
    <source>
        <dbReference type="Proteomes" id="UP000597444"/>
    </source>
</evidence>
<protein>
    <submittedName>
        <fullName evidence="7">Alpha-hydroxy-acid oxidizing enzyme</fullName>
    </submittedName>
</protein>
<dbReference type="InterPro" id="IPR000262">
    <property type="entry name" value="FMN-dep_DH"/>
</dbReference>
<dbReference type="GO" id="GO:0005737">
    <property type="term" value="C:cytoplasm"/>
    <property type="evidence" value="ECO:0007669"/>
    <property type="project" value="UniProtKB-ARBA"/>
</dbReference>
<comment type="similarity">
    <text evidence="3">Belongs to the FMN-dependent alpha-hydroxy acid dehydrogenase family.</text>
</comment>
<reference evidence="7" key="1">
    <citation type="submission" date="2020-10" db="EMBL/GenBank/DDBJ databases">
        <title>Taxonomic study of unclassified bacteria belonging to the class Ktedonobacteria.</title>
        <authorList>
            <person name="Yabe S."/>
            <person name="Wang C.M."/>
            <person name="Zheng Y."/>
            <person name="Sakai Y."/>
            <person name="Cavaletti L."/>
            <person name="Monciardini P."/>
            <person name="Donadio S."/>
        </authorList>
    </citation>
    <scope>NUCLEOTIDE SEQUENCE</scope>
    <source>
        <strain evidence="7">ID150040</strain>
    </source>
</reference>
<dbReference type="PIRSF" id="PIRSF000138">
    <property type="entry name" value="Al-hdrx_acd_dh"/>
    <property type="match status" value="1"/>
</dbReference>
<dbReference type="PROSITE" id="PS51349">
    <property type="entry name" value="FMN_HYDROXY_ACID_DH_2"/>
    <property type="match status" value="1"/>
</dbReference>
<feature type="binding site" evidence="5">
    <location>
        <position position="245"/>
    </location>
    <ligand>
        <name>glyoxylate</name>
        <dbReference type="ChEBI" id="CHEBI:36655"/>
    </ligand>
</feature>
<feature type="binding site" evidence="5">
    <location>
        <begin position="296"/>
        <end position="297"/>
    </location>
    <ligand>
        <name>FMN</name>
        <dbReference type="ChEBI" id="CHEBI:58210"/>
    </ligand>
</feature>
<feature type="binding site" evidence="5">
    <location>
        <position position="242"/>
    </location>
    <ligand>
        <name>glyoxylate</name>
        <dbReference type="ChEBI" id="CHEBI:36655"/>
    </ligand>
</feature>
<dbReference type="InterPro" id="IPR013785">
    <property type="entry name" value="Aldolase_TIM"/>
</dbReference>
<dbReference type="AlphaFoldDB" id="A0A8J3N117"/>
<feature type="binding site" evidence="5">
    <location>
        <position position="106"/>
    </location>
    <ligand>
        <name>FMN</name>
        <dbReference type="ChEBI" id="CHEBI:58210"/>
    </ligand>
</feature>
<dbReference type="PANTHER" id="PTHR10578:SF149">
    <property type="entry name" value="2-HYDROXYACID OXIDASE 2"/>
    <property type="match status" value="1"/>
</dbReference>
<sequence>MEPINLLDYEVLAQQRLQPAIWDYFQGGSEDEVTMRANRAAFARLYLRPRVLVDVNTIDMHTTVLGMPVSMPVLVAPTASHKLAHPDGECATARGAGEAGTIMIVSTSATCSAAEVAEAATAPLWFQLYSHHTLETTGKLVKHVEAVGYRAIVLTVDSPYLGRRERDLHNQFILGQHVSMANFSNKNASASPSARHLVDTWETVDWLRSMTTLPILLKGILTAEDARLAAKRGIDGIVVSNHGGRQLDGAIASLDALPEIVEAVAGRCEVYVDGGIRRGTDVLKALALGARAVLLGRSILWGLAVNGQEGVRHVLELLRAELELAMALSGRPTLASIDRSLLKVAR</sequence>
<dbReference type="RefSeq" id="WP_220202966.1">
    <property type="nucleotide sequence ID" value="NZ_BNJK01000001.1"/>
</dbReference>
<proteinExistence type="inferred from homology"/>
<feature type="binding site" evidence="5">
    <location>
        <position position="218"/>
    </location>
    <ligand>
        <name>FMN</name>
        <dbReference type="ChEBI" id="CHEBI:58210"/>
    </ligand>
</feature>
<evidence type="ECO:0000256" key="5">
    <source>
        <dbReference type="PIRSR" id="PIRSR000138-2"/>
    </source>
</evidence>
<accession>A0A8J3N117</accession>
<feature type="binding site" evidence="5">
    <location>
        <position position="164"/>
    </location>
    <ligand>
        <name>glyoxylate</name>
        <dbReference type="ChEBI" id="CHEBI:36655"/>
    </ligand>
</feature>
<evidence type="ECO:0000256" key="4">
    <source>
        <dbReference type="PIRSR" id="PIRSR000138-1"/>
    </source>
</evidence>
<dbReference type="GO" id="GO:0016491">
    <property type="term" value="F:oxidoreductase activity"/>
    <property type="evidence" value="ECO:0007669"/>
    <property type="project" value="UniProtKB-KW"/>
</dbReference>
<feature type="binding site" evidence="5">
    <location>
        <begin position="77"/>
        <end position="79"/>
    </location>
    <ligand>
        <name>FMN</name>
        <dbReference type="ChEBI" id="CHEBI:58210"/>
    </ligand>
</feature>
<feature type="binding site" evidence="5">
    <location>
        <position position="155"/>
    </location>
    <ligand>
        <name>FMN</name>
        <dbReference type="ChEBI" id="CHEBI:58210"/>
    </ligand>
</feature>
<name>A0A8J3N117_9CHLR</name>
<dbReference type="CDD" id="cd02809">
    <property type="entry name" value="alpha_hydroxyacid_oxid_FMN"/>
    <property type="match status" value="1"/>
</dbReference>
<dbReference type="Proteomes" id="UP000597444">
    <property type="component" value="Unassembled WGS sequence"/>
</dbReference>
<dbReference type="FunFam" id="3.20.20.70:FF:000056">
    <property type="entry name" value="hydroxyacid oxidase 2"/>
    <property type="match status" value="1"/>
</dbReference>
<dbReference type="PANTHER" id="PTHR10578">
    <property type="entry name" value="S -2-HYDROXY-ACID OXIDASE-RELATED"/>
    <property type="match status" value="1"/>
</dbReference>
<dbReference type="InterPro" id="IPR008259">
    <property type="entry name" value="FMN_hydac_DH_AS"/>
</dbReference>
<dbReference type="PROSITE" id="PS00557">
    <property type="entry name" value="FMN_HYDROXY_ACID_DH_1"/>
    <property type="match status" value="1"/>
</dbReference>
<evidence type="ECO:0000256" key="3">
    <source>
        <dbReference type="ARBA" id="ARBA00024042"/>
    </source>
</evidence>
<dbReference type="InterPro" id="IPR037396">
    <property type="entry name" value="FMN_HAD"/>
</dbReference>
<dbReference type="GO" id="GO:0010181">
    <property type="term" value="F:FMN binding"/>
    <property type="evidence" value="ECO:0007669"/>
    <property type="project" value="InterPro"/>
</dbReference>
<dbReference type="InterPro" id="IPR012133">
    <property type="entry name" value="Alpha-hydoxy_acid_DH_FMN"/>
</dbReference>
<keyword evidence="8" id="KW-1185">Reference proteome</keyword>
<keyword evidence="5" id="KW-0288">FMN</keyword>
<evidence type="ECO:0000256" key="1">
    <source>
        <dbReference type="ARBA" id="ARBA00001917"/>
    </source>
</evidence>